<organism evidence="5 6">
    <name type="scientific">Pontiella desulfatans</name>
    <dbReference type="NCBI Taxonomy" id="2750659"/>
    <lineage>
        <taxon>Bacteria</taxon>
        <taxon>Pseudomonadati</taxon>
        <taxon>Kiritimatiellota</taxon>
        <taxon>Kiritimatiellia</taxon>
        <taxon>Kiritimatiellales</taxon>
        <taxon>Pontiellaceae</taxon>
        <taxon>Pontiella</taxon>
    </lineage>
</organism>
<gene>
    <name evidence="5" type="ORF">PDESU_00330</name>
</gene>
<feature type="domain" description="Alginate lyase" evidence="4">
    <location>
        <begin position="316"/>
        <end position="464"/>
    </location>
</feature>
<dbReference type="Proteomes" id="UP000366872">
    <property type="component" value="Unassembled WGS sequence"/>
</dbReference>
<dbReference type="Gene3D" id="1.50.10.100">
    <property type="entry name" value="Chondroitin AC/alginate lyase"/>
    <property type="match status" value="1"/>
</dbReference>
<dbReference type="GO" id="GO:0016829">
    <property type="term" value="F:lyase activity"/>
    <property type="evidence" value="ECO:0007669"/>
    <property type="project" value="UniProtKB-KW"/>
</dbReference>
<dbReference type="InterPro" id="IPR008929">
    <property type="entry name" value="Chondroitin_lyas"/>
</dbReference>
<feature type="chain" id="PRO_5025588145" description="Alginate lyase domain-containing protein" evidence="3">
    <location>
        <begin position="19"/>
        <end position="1160"/>
    </location>
</feature>
<protein>
    <recommendedName>
        <fullName evidence="4">Alginate lyase domain-containing protein</fullName>
    </recommendedName>
</protein>
<evidence type="ECO:0000313" key="5">
    <source>
        <dbReference type="EMBL" id="VGO11784.1"/>
    </source>
</evidence>
<proteinExistence type="predicted"/>
<accession>A0A6C2TWA6</accession>
<dbReference type="PANTHER" id="PTHR39210">
    <property type="entry name" value="HEPARIN-SULFATE LYASE"/>
    <property type="match status" value="1"/>
</dbReference>
<dbReference type="Gene3D" id="2.70.98.70">
    <property type="match status" value="1"/>
</dbReference>
<dbReference type="SUPFAM" id="SSF48230">
    <property type="entry name" value="Chondroitin AC/alginate lyase"/>
    <property type="match status" value="1"/>
</dbReference>
<dbReference type="PANTHER" id="PTHR39210:SF1">
    <property type="entry name" value="HEPARIN-SULFATE LYASE"/>
    <property type="match status" value="1"/>
</dbReference>
<feature type="signal peptide" evidence="3">
    <location>
        <begin position="1"/>
        <end position="18"/>
    </location>
</feature>
<dbReference type="GO" id="GO:0042597">
    <property type="term" value="C:periplasmic space"/>
    <property type="evidence" value="ECO:0007669"/>
    <property type="project" value="InterPro"/>
</dbReference>
<keyword evidence="1 3" id="KW-0732">Signal</keyword>
<name>A0A6C2TWA6_PONDE</name>
<keyword evidence="2" id="KW-0456">Lyase</keyword>
<dbReference type="Pfam" id="PF05426">
    <property type="entry name" value="Alginate_lyase"/>
    <property type="match status" value="1"/>
</dbReference>
<dbReference type="AlphaFoldDB" id="A0A6C2TWA6"/>
<keyword evidence="6" id="KW-1185">Reference proteome</keyword>
<evidence type="ECO:0000259" key="4">
    <source>
        <dbReference type="Pfam" id="PF05426"/>
    </source>
</evidence>
<dbReference type="InterPro" id="IPR008397">
    <property type="entry name" value="Alginate_lyase_dom"/>
</dbReference>
<evidence type="ECO:0000256" key="3">
    <source>
        <dbReference type="SAM" id="SignalP"/>
    </source>
</evidence>
<evidence type="ECO:0000256" key="1">
    <source>
        <dbReference type="ARBA" id="ARBA00022729"/>
    </source>
</evidence>
<reference evidence="5 6" key="1">
    <citation type="submission" date="2019-04" db="EMBL/GenBank/DDBJ databases">
        <authorList>
            <person name="Van Vliet M D."/>
        </authorList>
    </citation>
    <scope>NUCLEOTIDE SEQUENCE [LARGE SCALE GENOMIC DNA]</scope>
    <source>
        <strain evidence="5 6">F1</strain>
    </source>
</reference>
<dbReference type="EMBL" id="CAAHFG010000001">
    <property type="protein sequence ID" value="VGO11784.1"/>
    <property type="molecule type" value="Genomic_DNA"/>
</dbReference>
<evidence type="ECO:0000256" key="2">
    <source>
        <dbReference type="ARBA" id="ARBA00023239"/>
    </source>
</evidence>
<evidence type="ECO:0000313" key="6">
    <source>
        <dbReference type="Proteomes" id="UP000366872"/>
    </source>
</evidence>
<sequence>MNRMLLMVPLLWVGFAEAKPIGDFRTMENWTGLGASTLKTPCGEFAALLPPGTATFTYTEPKTFLSGETVDFSDMLDEVCVEDWYDYRYLECWVWLPHADPVELECSVLPLAVGRPDYVKSLAAKVTVQGEGWQKVVFSLSDFDYVRHQGAHWKHIQGLKISTSGISYPVVIGQPRLKKSRMVALDTPIKSKSAKAGETAVYELQLENESSTARNVSLVLEHTGWEACPATLSENELILQPWETKKVTLSVQMNDLVAPGGRELRKVTVVPDGRGDLKEELALITVRELPHPYLLHTEAGWEKVKQKAATVEWAKAARQDYIDKAKKWRVPAARTKGDYSFKNTDGKDVADCAIAWKLSGDEKLAQKVVQFLRAFSDPETGYPTTIRNSGALVHRGMFFLHMARAYDLLYNHPSFTEQDHANIESAMRLYNRWVDYQILTGDGNNHQDGLVAGALMNGLALQDFAEVERFLHGTGGLLDLIGQGVLDDGHYFEGTANYNILAGNLFNSVAVALEPWGLNLKDWKIPAKYGKHIMVSPWALSGEFLGMSFERQGPSTRTYRQLKDIWDAVLPMADWRGVVFASNDSGGIDLTTGHSEAGFGFEMAYHLWPDPAYVPLLKKMKKRDLLYGAVELPDVDGGLGSASYVNDNAGFAVLRSKAEEPRERYQVVQRYGTHGGYHGHFDKTSLVSLSRFGRSHYNTEASWFGYWSFMFKMWVQTSDAHNMTVVDHRMQKPAETRRILFHSGDLMQVSATEIETEWIDPPYGGQTPYALKMPEEKTWDEARWLPTPENPRPQGSTGTPSEPILQRRLIITTDDYVVMADDLKGTQTHDFDNLFNCKGLVELAAEKKTFVKHTAQCDPDPYGSAQFITDCNWYETAGTVKAGFVLDGAKGEMGGRHSCSEPGVMNVDYYSLWPKKAGLMVGNYAESLDVARHLYYKVSADGTVLAEGKLAPWILGSAEIDVDVRGMQTLEIETRIEKAKAPKTIFLGSPKLLDAAGEEIPFEVQAENVAEASGKNLDYAGGTVSIFGEHHSRSIAAEPADRKKPGMLKIDLKGAARFKATLGGDYPVGGDDIHRKIIATRSTGKEARFLSAVELHEDNPVIKSIQAVGNDEVVVLRRDGSVDRFKIAGLGGRGVSVEMTVELDGKVIAAETAEAMKRVP</sequence>